<evidence type="ECO:0000313" key="1">
    <source>
        <dbReference type="EMBL" id="KAH6636489.1"/>
    </source>
</evidence>
<dbReference type="Proteomes" id="UP000724584">
    <property type="component" value="Unassembled WGS sequence"/>
</dbReference>
<organism evidence="1 2">
    <name type="scientific">Chaetomium tenue</name>
    <dbReference type="NCBI Taxonomy" id="1854479"/>
    <lineage>
        <taxon>Eukaryota</taxon>
        <taxon>Fungi</taxon>
        <taxon>Dikarya</taxon>
        <taxon>Ascomycota</taxon>
        <taxon>Pezizomycotina</taxon>
        <taxon>Sordariomycetes</taxon>
        <taxon>Sordariomycetidae</taxon>
        <taxon>Sordariales</taxon>
        <taxon>Chaetomiaceae</taxon>
        <taxon>Chaetomium</taxon>
    </lineage>
</organism>
<accession>A0ACB7PCJ6</accession>
<comment type="caution">
    <text evidence="1">The sequence shown here is derived from an EMBL/GenBank/DDBJ whole genome shotgun (WGS) entry which is preliminary data.</text>
</comment>
<evidence type="ECO:0000313" key="2">
    <source>
        <dbReference type="Proteomes" id="UP000724584"/>
    </source>
</evidence>
<gene>
    <name evidence="1" type="ORF">F5144DRAFT_546590</name>
</gene>
<protein>
    <submittedName>
        <fullName evidence="1">Uncharacterized protein</fullName>
    </submittedName>
</protein>
<keyword evidence="2" id="KW-1185">Reference proteome</keyword>
<reference evidence="1 2" key="1">
    <citation type="journal article" date="2021" name="Nat. Commun.">
        <title>Genetic determinants of endophytism in the Arabidopsis root mycobiome.</title>
        <authorList>
            <person name="Mesny F."/>
            <person name="Miyauchi S."/>
            <person name="Thiergart T."/>
            <person name="Pickel B."/>
            <person name="Atanasova L."/>
            <person name="Karlsson M."/>
            <person name="Huettel B."/>
            <person name="Barry K.W."/>
            <person name="Haridas S."/>
            <person name="Chen C."/>
            <person name="Bauer D."/>
            <person name="Andreopoulos W."/>
            <person name="Pangilinan J."/>
            <person name="LaButti K."/>
            <person name="Riley R."/>
            <person name="Lipzen A."/>
            <person name="Clum A."/>
            <person name="Drula E."/>
            <person name="Henrissat B."/>
            <person name="Kohler A."/>
            <person name="Grigoriev I.V."/>
            <person name="Martin F.M."/>
            <person name="Hacquard S."/>
        </authorList>
    </citation>
    <scope>NUCLEOTIDE SEQUENCE [LARGE SCALE GENOMIC DNA]</scope>
    <source>
        <strain evidence="1 2">MPI-SDFR-AT-0079</strain>
    </source>
</reference>
<dbReference type="EMBL" id="JAGIZQ010000003">
    <property type="protein sequence ID" value="KAH6636489.1"/>
    <property type="molecule type" value="Genomic_DNA"/>
</dbReference>
<proteinExistence type="predicted"/>
<name>A0ACB7PCJ6_9PEZI</name>
<sequence length="659" mass="72606">MAKPTAVRKYGKATRKPTADILFAQLPRSPLKSETRAIPEPTQESYDNARESGEHEREADALQPGPDTLEPSPPQIPPVLDTEGTPSDKINQLVQQLESTTPTKGFRMRLGSTAESEAIPDGTAHQRALCTIGWADVYANGEDDGIEKIAEASFAEVYRITNSNGTSILKVIRLESPIKPQTKAQVRSGLVDEEPHSEEDIQSELRISEWLADIPGFVVYKERYVIQGKAPKALLETHQAFYRRTKRKDPDRLQFYPSPSRYLDDTRFLVVELGDAGMALEDFELTSISQVWDIFLHTALALARAERLIEFEVSSPTLQTPLTWNALILKLPQHRDLHEGNLCVRQVRPPTTKPADSTSPRQFGYSGLDVTLLDYGLSRASDPESPLPGPATPPNQPPAATPTVFADLEEDLALFESTHAPQCAVYRQMRAYLIWGDRLPGTRSPPPTPNPTAAAATANPPPTPYPHSALTNAPLSWATHAPYTNVLWLAYLFRYLVDHFDTAKGGAGEGGAEGRKHQQRRRQEELRAFRRETRELQAHLDPAAPRGVLSFPSAAEVVGFAVEAGWSPNRMTVPSFHVSTRGIAHHGSRSAAATHSKSDPNDGQGCPDLWALHDNAVGFELLPAVSFWVSHNDGQLGRLLVLGSLRAANRPAFSPNRHQ</sequence>